<dbReference type="Proteomes" id="UP001497516">
    <property type="component" value="Chromosome 6"/>
</dbReference>
<name>A0AAV2F867_9ROSI</name>
<proteinExistence type="predicted"/>
<gene>
    <name evidence="1" type="ORF">LTRI10_LOCUS34513</name>
</gene>
<dbReference type="EMBL" id="OZ034819">
    <property type="protein sequence ID" value="CAL1393983.1"/>
    <property type="molecule type" value="Genomic_DNA"/>
</dbReference>
<sequence length="114" mass="12320">MLHPTPLGIAHGSTMQQGSGRGDLFVSVLQVCLESKSGGGLNQSFPDVSQSSQETLLSMLCCTELDRAYGVDCPFSKKAVPRSQPPPVWFHRCIAETGEFELHESLLLPFVLSG</sequence>
<protein>
    <submittedName>
        <fullName evidence="1">Uncharacterized protein</fullName>
    </submittedName>
</protein>
<organism evidence="1 2">
    <name type="scientific">Linum trigynum</name>
    <dbReference type="NCBI Taxonomy" id="586398"/>
    <lineage>
        <taxon>Eukaryota</taxon>
        <taxon>Viridiplantae</taxon>
        <taxon>Streptophyta</taxon>
        <taxon>Embryophyta</taxon>
        <taxon>Tracheophyta</taxon>
        <taxon>Spermatophyta</taxon>
        <taxon>Magnoliopsida</taxon>
        <taxon>eudicotyledons</taxon>
        <taxon>Gunneridae</taxon>
        <taxon>Pentapetalae</taxon>
        <taxon>rosids</taxon>
        <taxon>fabids</taxon>
        <taxon>Malpighiales</taxon>
        <taxon>Linaceae</taxon>
        <taxon>Linum</taxon>
    </lineage>
</organism>
<accession>A0AAV2F867</accession>
<keyword evidence="2" id="KW-1185">Reference proteome</keyword>
<reference evidence="1 2" key="1">
    <citation type="submission" date="2024-04" db="EMBL/GenBank/DDBJ databases">
        <authorList>
            <person name="Fracassetti M."/>
        </authorList>
    </citation>
    <scope>NUCLEOTIDE SEQUENCE [LARGE SCALE GENOMIC DNA]</scope>
</reference>
<dbReference type="AlphaFoldDB" id="A0AAV2F867"/>
<evidence type="ECO:0000313" key="1">
    <source>
        <dbReference type="EMBL" id="CAL1393983.1"/>
    </source>
</evidence>
<evidence type="ECO:0000313" key="2">
    <source>
        <dbReference type="Proteomes" id="UP001497516"/>
    </source>
</evidence>